<comment type="caution">
    <text evidence="1">The sequence shown here is derived from an EMBL/GenBank/DDBJ whole genome shotgun (WGS) entry which is preliminary data.</text>
</comment>
<dbReference type="EMBL" id="CM039426">
    <property type="protein sequence ID" value="KAI4357526.1"/>
    <property type="molecule type" value="Genomic_DNA"/>
</dbReference>
<sequence length="251" mass="29041">MKSVNAFFNGYVNRKTTLKQFVDQYDNALLDKAEKEFEADFHSFSGSQSCATNSPFERQYQSAYTHAKFLEIRGEFTRKADCNVRIAHDRGSICGYNIIEDMMIGETLKEAVYEVSFDRVNCDIECTCHLFEFKGILCRHSLAVLSLERVKEIPCKYILDRWRKTLKRRHTSIKSSYSVKQLKPQTERLDLLCKQFDDVAQVAAEFEETSSFVKGALCELKQKLEAWTNCLRNSYEVVMPISSVTEGWNHS</sequence>
<protein>
    <submittedName>
        <fullName evidence="1">Uncharacterized protein</fullName>
    </submittedName>
</protein>
<reference evidence="1 2" key="1">
    <citation type="journal article" date="2022" name="DNA Res.">
        <title>Chromosomal-level genome assembly of the orchid tree Bauhinia variegata (Leguminosae; Cercidoideae) supports the allotetraploid origin hypothesis of Bauhinia.</title>
        <authorList>
            <person name="Zhong Y."/>
            <person name="Chen Y."/>
            <person name="Zheng D."/>
            <person name="Pang J."/>
            <person name="Liu Y."/>
            <person name="Luo S."/>
            <person name="Meng S."/>
            <person name="Qian L."/>
            <person name="Wei D."/>
            <person name="Dai S."/>
            <person name="Zhou R."/>
        </authorList>
    </citation>
    <scope>NUCLEOTIDE SEQUENCE [LARGE SCALE GENOMIC DNA]</scope>
    <source>
        <strain evidence="1">BV-YZ2020</strain>
    </source>
</reference>
<gene>
    <name evidence="1" type="ORF">L6164_001469</name>
</gene>
<evidence type="ECO:0000313" key="2">
    <source>
        <dbReference type="Proteomes" id="UP000828941"/>
    </source>
</evidence>
<organism evidence="1 2">
    <name type="scientific">Bauhinia variegata</name>
    <name type="common">Purple orchid tree</name>
    <name type="synonym">Phanera variegata</name>
    <dbReference type="NCBI Taxonomy" id="167791"/>
    <lineage>
        <taxon>Eukaryota</taxon>
        <taxon>Viridiplantae</taxon>
        <taxon>Streptophyta</taxon>
        <taxon>Embryophyta</taxon>
        <taxon>Tracheophyta</taxon>
        <taxon>Spermatophyta</taxon>
        <taxon>Magnoliopsida</taxon>
        <taxon>eudicotyledons</taxon>
        <taxon>Gunneridae</taxon>
        <taxon>Pentapetalae</taxon>
        <taxon>rosids</taxon>
        <taxon>fabids</taxon>
        <taxon>Fabales</taxon>
        <taxon>Fabaceae</taxon>
        <taxon>Cercidoideae</taxon>
        <taxon>Cercideae</taxon>
        <taxon>Bauhiniinae</taxon>
        <taxon>Bauhinia</taxon>
    </lineage>
</organism>
<keyword evidence="2" id="KW-1185">Reference proteome</keyword>
<name>A0ACB9QCI8_BAUVA</name>
<evidence type="ECO:0000313" key="1">
    <source>
        <dbReference type="EMBL" id="KAI4357526.1"/>
    </source>
</evidence>
<dbReference type="Proteomes" id="UP000828941">
    <property type="component" value="Chromosome 1"/>
</dbReference>
<proteinExistence type="predicted"/>
<accession>A0ACB9QCI8</accession>